<proteinExistence type="inferred from homology"/>
<evidence type="ECO:0000313" key="12">
    <source>
        <dbReference type="EMBL" id="GGI86531.1"/>
    </source>
</evidence>
<dbReference type="Proteomes" id="UP001060771">
    <property type="component" value="Chromosome"/>
</dbReference>
<reference evidence="14" key="3">
    <citation type="submission" date="2022-09" db="EMBL/GenBank/DDBJ databases">
        <title>Complete genome sequence of Vulcanisaeta souniana.</title>
        <authorList>
            <person name="Kato S."/>
            <person name="Itoh T."/>
            <person name="Ohkuma M."/>
        </authorList>
    </citation>
    <scope>NUCLEOTIDE SEQUENCE [LARGE SCALE GENOMIC DNA]</scope>
    <source>
        <strain evidence="14">JCM 11219</strain>
    </source>
</reference>
<reference evidence="12" key="1">
    <citation type="journal article" date="2014" name="Int. J. Syst. Evol. Microbiol.">
        <title>Complete genome sequence of Corynebacterium casei LMG S-19264T (=DSM 44701T), isolated from a smear-ripened cheese.</title>
        <authorList>
            <consortium name="US DOE Joint Genome Institute (JGI-PGF)"/>
            <person name="Walter F."/>
            <person name="Albersmeier A."/>
            <person name="Kalinowski J."/>
            <person name="Ruckert C."/>
        </authorList>
    </citation>
    <scope>NUCLEOTIDE SEQUENCE</scope>
    <source>
        <strain evidence="12">JCM 11219</strain>
    </source>
</reference>
<dbReference type="Proteomes" id="UP000657075">
    <property type="component" value="Unassembled WGS sequence"/>
</dbReference>
<dbReference type="Gene3D" id="3.40.50.620">
    <property type="entry name" value="HUPs"/>
    <property type="match status" value="1"/>
</dbReference>
<name>A0A830EIM2_9CREN</name>
<dbReference type="PANTHER" id="PTHR42914">
    <property type="entry name" value="7-CYANO-7-DEAZAGUANINE SYNTHASE"/>
    <property type="match status" value="1"/>
</dbReference>
<keyword evidence="4" id="KW-0547">Nucleotide-binding</keyword>
<evidence type="ECO:0000256" key="6">
    <source>
        <dbReference type="ARBA" id="ARBA00022840"/>
    </source>
</evidence>
<dbReference type="SUPFAM" id="SSF52402">
    <property type="entry name" value="Adenine nucleotide alpha hydrolases-like"/>
    <property type="match status" value="1"/>
</dbReference>
<gene>
    <name evidence="12" type="ORF">GCM10007112_24400</name>
    <name evidence="11" type="ORF">Vsou_02900</name>
</gene>
<dbReference type="AlphaFoldDB" id="A0A830EIM2"/>
<keyword evidence="5" id="KW-0862">Zinc</keyword>
<dbReference type="InterPro" id="IPR018317">
    <property type="entry name" value="QueC"/>
</dbReference>
<accession>A0A830EIM2</accession>
<keyword evidence="2" id="KW-0436">Ligase</keyword>
<evidence type="ECO:0000256" key="2">
    <source>
        <dbReference type="ARBA" id="ARBA00022598"/>
    </source>
</evidence>
<evidence type="ECO:0000313" key="13">
    <source>
        <dbReference type="Proteomes" id="UP000657075"/>
    </source>
</evidence>
<dbReference type="InterPro" id="IPR014729">
    <property type="entry name" value="Rossmann-like_a/b/a_fold"/>
</dbReference>
<protein>
    <recommendedName>
        <fullName evidence="9">7-cyano-7-deazaguanine synthase</fullName>
        <ecNumber evidence="9">6.3.4.20</ecNumber>
    </recommendedName>
</protein>
<dbReference type="GO" id="GO:0016874">
    <property type="term" value="F:ligase activity"/>
    <property type="evidence" value="ECO:0007669"/>
    <property type="project" value="UniProtKB-KW"/>
</dbReference>
<dbReference type="Pfam" id="PF06508">
    <property type="entry name" value="QueC"/>
    <property type="match status" value="1"/>
</dbReference>
<dbReference type="EC" id="6.3.4.20" evidence="9"/>
<organism evidence="12 13">
    <name type="scientific">Vulcanisaeta souniana JCM 11219</name>
    <dbReference type="NCBI Taxonomy" id="1293586"/>
    <lineage>
        <taxon>Archaea</taxon>
        <taxon>Thermoproteota</taxon>
        <taxon>Thermoprotei</taxon>
        <taxon>Thermoproteales</taxon>
        <taxon>Thermoproteaceae</taxon>
        <taxon>Vulcanisaeta</taxon>
    </lineage>
</organism>
<dbReference type="PANTHER" id="PTHR42914:SF1">
    <property type="entry name" value="7-CYANO-7-DEAZAGUANINE SYNTHASE"/>
    <property type="match status" value="1"/>
</dbReference>
<reference evidence="12" key="2">
    <citation type="submission" date="2020-09" db="EMBL/GenBank/DDBJ databases">
        <authorList>
            <person name="Sun Q."/>
            <person name="Ohkuma M."/>
        </authorList>
    </citation>
    <scope>NUCLEOTIDE SEQUENCE</scope>
    <source>
        <strain evidence="12">JCM 11219</strain>
    </source>
</reference>
<dbReference type="GO" id="GO:0046872">
    <property type="term" value="F:metal ion binding"/>
    <property type="evidence" value="ECO:0007669"/>
    <property type="project" value="UniProtKB-KW"/>
</dbReference>
<dbReference type="GeneID" id="76205842"/>
<evidence type="ECO:0000256" key="1">
    <source>
        <dbReference type="ARBA" id="ARBA00005061"/>
    </source>
</evidence>
<keyword evidence="6" id="KW-0067">ATP-binding</keyword>
<keyword evidence="3" id="KW-0479">Metal-binding</keyword>
<dbReference type="EMBL" id="BMNM01000015">
    <property type="protein sequence ID" value="GGI86531.1"/>
    <property type="molecule type" value="Genomic_DNA"/>
</dbReference>
<dbReference type="EMBL" id="AP026830">
    <property type="protein sequence ID" value="BDR91197.1"/>
    <property type="molecule type" value="Genomic_DNA"/>
</dbReference>
<dbReference type="PIRSF" id="PIRSF006293">
    <property type="entry name" value="ExsB"/>
    <property type="match status" value="1"/>
</dbReference>
<dbReference type="CDD" id="cd01995">
    <property type="entry name" value="QueC-like"/>
    <property type="match status" value="1"/>
</dbReference>
<comment type="catalytic activity">
    <reaction evidence="10">
        <text>7-carboxy-7-carbaguanine + NH4(+) + 2 ATP = 7-cyano-7-carbaguanine + 2 AMP + 2 diphosphate + 2 H(+)</text>
        <dbReference type="Rhea" id="RHEA:27982"/>
        <dbReference type="ChEBI" id="CHEBI:15378"/>
        <dbReference type="ChEBI" id="CHEBI:28938"/>
        <dbReference type="ChEBI" id="CHEBI:30616"/>
        <dbReference type="ChEBI" id="CHEBI:33019"/>
        <dbReference type="ChEBI" id="CHEBI:45075"/>
        <dbReference type="ChEBI" id="CHEBI:61036"/>
        <dbReference type="ChEBI" id="CHEBI:456215"/>
        <dbReference type="EC" id="6.3.4.20"/>
    </reaction>
</comment>
<evidence type="ECO:0000313" key="14">
    <source>
        <dbReference type="Proteomes" id="UP001060771"/>
    </source>
</evidence>
<evidence type="ECO:0000256" key="3">
    <source>
        <dbReference type="ARBA" id="ARBA00022723"/>
    </source>
</evidence>
<evidence type="ECO:0000256" key="10">
    <source>
        <dbReference type="ARBA" id="ARBA00047890"/>
    </source>
</evidence>
<dbReference type="GO" id="GO:0005524">
    <property type="term" value="F:ATP binding"/>
    <property type="evidence" value="ECO:0007669"/>
    <property type="project" value="UniProtKB-KW"/>
</dbReference>
<comment type="similarity">
    <text evidence="8">Belongs to the QueC family.</text>
</comment>
<evidence type="ECO:0000256" key="7">
    <source>
        <dbReference type="ARBA" id="ARBA00037768"/>
    </source>
</evidence>
<evidence type="ECO:0000256" key="4">
    <source>
        <dbReference type="ARBA" id="ARBA00022741"/>
    </source>
</evidence>
<reference evidence="11" key="4">
    <citation type="journal article" date="2023" name="Microbiol. Resour. Announc.">
        <title>Complete Genome Sequence of Vulcanisaeta souniana Strain IC-059, a Hyperthermophilic Archaeon Isolated from Hot Spring Water in Japan.</title>
        <authorList>
            <person name="Kato S."/>
            <person name="Itoh T."/>
            <person name="Wu L."/>
            <person name="Ma J."/>
            <person name="Ohkuma M."/>
        </authorList>
    </citation>
    <scope>NUCLEOTIDE SEQUENCE</scope>
    <source>
        <strain evidence="11">JCM 11219</strain>
    </source>
</reference>
<dbReference type="RefSeq" id="WP_188604171.1">
    <property type="nucleotide sequence ID" value="NZ_AP026830.1"/>
</dbReference>
<keyword evidence="14" id="KW-1185">Reference proteome</keyword>
<dbReference type="OrthoDB" id="6532at2157"/>
<comment type="function">
    <text evidence="7">Catalyzes the ATP-dependent conversion of 7-carboxy-7-deazaguanine (CDG) to 7-cyano-7-deazaguanine (preQ(0)).</text>
</comment>
<sequence>MGKRAILLLSGGVDSAVALYLLRSRGYDVTALSINYPGRGERERESARELARLTNTKLIEVDLPFMREVDELWNSDDERPSHLRSAHPSTIPARNAIIYAVAAYYAEILGIDTIVAGHNADDTKYFPDTSRKFRRLISRALTIGTYIGRARGLRVIAPLSRLSKTDVVRLGLKLGVPFEYTWSCHNNYDVPCGQCSGCLARKRAFNELGIKDPLEEAISNGSDWWLLRKKSTIKP</sequence>
<evidence type="ECO:0000313" key="11">
    <source>
        <dbReference type="EMBL" id="BDR91197.1"/>
    </source>
</evidence>
<evidence type="ECO:0000256" key="8">
    <source>
        <dbReference type="ARBA" id="ARBA00037993"/>
    </source>
</evidence>
<evidence type="ECO:0000256" key="5">
    <source>
        <dbReference type="ARBA" id="ARBA00022833"/>
    </source>
</evidence>
<comment type="pathway">
    <text evidence="1">Purine metabolism; 7-cyano-7-deazaguanine biosynthesis.</text>
</comment>
<evidence type="ECO:0000256" key="9">
    <source>
        <dbReference type="ARBA" id="ARBA00039149"/>
    </source>
</evidence>